<evidence type="ECO:0000256" key="1">
    <source>
        <dbReference type="SAM" id="MobiDB-lite"/>
    </source>
</evidence>
<dbReference type="EMBL" id="JABBWM010000044">
    <property type="protein sequence ID" value="KAG2103476.1"/>
    <property type="molecule type" value="Genomic_DNA"/>
</dbReference>
<feature type="region of interest" description="Disordered" evidence="1">
    <location>
        <begin position="1"/>
        <end position="26"/>
    </location>
</feature>
<evidence type="ECO:0000313" key="3">
    <source>
        <dbReference type="Proteomes" id="UP000823399"/>
    </source>
</evidence>
<proteinExistence type="predicted"/>
<dbReference type="GeneID" id="64700234"/>
<dbReference type="OrthoDB" id="2671307at2759"/>
<name>A0A9P7F239_9AGAM</name>
<gene>
    <name evidence="2" type="ORF">F5147DRAFT_706229</name>
</gene>
<keyword evidence="3" id="KW-1185">Reference proteome</keyword>
<sequence length="375" mass="42196">MDSRDACNRLKNTQQADDRKKHKHKADARTSLRTLVVHGDSHFFMLPDEERLIWGGDFRWRRSDGLLPSCEDFDWLVDYLVEEANTAADDKTVGDALLALSAMPNLRSSTKRHSYITALIRCIDPARPPRVRHAALRAIADAGEELASMTNESIPQSVDATLLNKLSCAILTVVCPNHSQDQTVPCSTSFQWRGGACYFRLIFALAQSDEWRERLTRDGHFEHCIVLAKHLTQTWLAGCYLAGVFAYINSSDKLLPLDPTQKRWQAFIRKGWEGARYGVYTDVDVGALSALVVATRHKLRSWDFSVPNEELTELTACVYRALESMQSTKDSLVLFGLDQVLFDAALSSVQGLYDDLRRMIENPNALQTDNGSLQS</sequence>
<accession>A0A9P7F239</accession>
<comment type="caution">
    <text evidence="2">The sequence shown here is derived from an EMBL/GenBank/DDBJ whole genome shotgun (WGS) entry which is preliminary data.</text>
</comment>
<dbReference type="Proteomes" id="UP000823399">
    <property type="component" value="Unassembled WGS sequence"/>
</dbReference>
<dbReference type="RefSeq" id="XP_041290570.1">
    <property type="nucleotide sequence ID" value="XM_041437975.1"/>
</dbReference>
<protein>
    <submittedName>
        <fullName evidence="2">Uncharacterized protein</fullName>
    </submittedName>
</protein>
<organism evidence="2 3">
    <name type="scientific">Suillus discolor</name>
    <dbReference type="NCBI Taxonomy" id="1912936"/>
    <lineage>
        <taxon>Eukaryota</taxon>
        <taxon>Fungi</taxon>
        <taxon>Dikarya</taxon>
        <taxon>Basidiomycota</taxon>
        <taxon>Agaricomycotina</taxon>
        <taxon>Agaricomycetes</taxon>
        <taxon>Agaricomycetidae</taxon>
        <taxon>Boletales</taxon>
        <taxon>Suillineae</taxon>
        <taxon>Suillaceae</taxon>
        <taxon>Suillus</taxon>
    </lineage>
</organism>
<dbReference type="AlphaFoldDB" id="A0A9P7F239"/>
<evidence type="ECO:0000313" key="2">
    <source>
        <dbReference type="EMBL" id="KAG2103476.1"/>
    </source>
</evidence>
<reference evidence="2" key="1">
    <citation type="journal article" date="2020" name="New Phytol.">
        <title>Comparative genomics reveals dynamic genome evolution in host specialist ectomycorrhizal fungi.</title>
        <authorList>
            <person name="Lofgren L.A."/>
            <person name="Nguyen N.H."/>
            <person name="Vilgalys R."/>
            <person name="Ruytinx J."/>
            <person name="Liao H.L."/>
            <person name="Branco S."/>
            <person name="Kuo A."/>
            <person name="LaButti K."/>
            <person name="Lipzen A."/>
            <person name="Andreopoulos W."/>
            <person name="Pangilinan J."/>
            <person name="Riley R."/>
            <person name="Hundley H."/>
            <person name="Na H."/>
            <person name="Barry K."/>
            <person name="Grigoriev I.V."/>
            <person name="Stajich J.E."/>
            <person name="Kennedy P.G."/>
        </authorList>
    </citation>
    <scope>NUCLEOTIDE SEQUENCE</scope>
    <source>
        <strain evidence="2">FC423</strain>
    </source>
</reference>